<dbReference type="InterPro" id="IPR016169">
    <property type="entry name" value="FAD-bd_PCMH_sub2"/>
</dbReference>
<dbReference type="InterPro" id="IPR016166">
    <property type="entry name" value="FAD-bd_PCMH"/>
</dbReference>
<protein>
    <submittedName>
        <fullName evidence="4">FAD binding domain-containing protein</fullName>
    </submittedName>
</protein>
<keyword evidence="1" id="KW-0285">Flavoprotein</keyword>
<keyword evidence="2" id="KW-0560">Oxidoreductase</keyword>
<dbReference type="SUPFAM" id="SSF56176">
    <property type="entry name" value="FAD-binding/transporter-associated domain-like"/>
    <property type="match status" value="1"/>
</dbReference>
<evidence type="ECO:0000256" key="1">
    <source>
        <dbReference type="ARBA" id="ARBA00022630"/>
    </source>
</evidence>
<keyword evidence="5" id="KW-1185">Reference proteome</keyword>
<proteinExistence type="predicted"/>
<dbReference type="PROSITE" id="PS51387">
    <property type="entry name" value="FAD_PCMH"/>
    <property type="match status" value="1"/>
</dbReference>
<feature type="domain" description="FAD-binding PCMH-type" evidence="3">
    <location>
        <begin position="1"/>
        <end position="174"/>
    </location>
</feature>
<evidence type="ECO:0000256" key="2">
    <source>
        <dbReference type="ARBA" id="ARBA00023002"/>
    </source>
</evidence>
<dbReference type="InterPro" id="IPR036683">
    <property type="entry name" value="CO_DH_flav_C_dom_sf"/>
</dbReference>
<dbReference type="InterPro" id="IPR051312">
    <property type="entry name" value="Diverse_Substr_Oxidored"/>
</dbReference>
<dbReference type="SMART" id="SM01092">
    <property type="entry name" value="CO_deh_flav_C"/>
    <property type="match status" value="1"/>
</dbReference>
<dbReference type="InterPro" id="IPR005107">
    <property type="entry name" value="CO_DH_flav_C"/>
</dbReference>
<organism evidence="4 5">
    <name type="scientific">Peptoniphilus equinus</name>
    <dbReference type="NCBI Taxonomy" id="3016343"/>
    <lineage>
        <taxon>Bacteria</taxon>
        <taxon>Bacillati</taxon>
        <taxon>Bacillota</taxon>
        <taxon>Tissierellia</taxon>
        <taxon>Tissierellales</taxon>
        <taxon>Peptoniphilaceae</taxon>
        <taxon>Peptoniphilus</taxon>
    </lineage>
</organism>
<dbReference type="InterPro" id="IPR002346">
    <property type="entry name" value="Mopterin_DH_FAD-bd"/>
</dbReference>
<dbReference type="Proteomes" id="UP001210339">
    <property type="component" value="Chromosome"/>
</dbReference>
<dbReference type="PANTHER" id="PTHR42659:SF9">
    <property type="entry name" value="XANTHINE DEHYDROGENASE FAD-BINDING SUBUNIT XDHB-RELATED"/>
    <property type="match status" value="1"/>
</dbReference>
<dbReference type="RefSeq" id="WP_271191529.1">
    <property type="nucleotide sequence ID" value="NZ_CP115667.1"/>
</dbReference>
<accession>A0ABY7QT77</accession>
<dbReference type="InterPro" id="IPR036318">
    <property type="entry name" value="FAD-bd_PCMH-like_sf"/>
</dbReference>
<evidence type="ECO:0000259" key="3">
    <source>
        <dbReference type="PROSITE" id="PS51387"/>
    </source>
</evidence>
<sequence>MEINAPENLNELAEVLQSYDMATTFLIAGGTDLINKIRENKCVDYNIVDLTKLEAMKGIEDKGCYIKIGALTTMTDIIQNECIKTHLTALYQAAYELGSTIIRNVATIGGNIANASQSADVVLTLFAYDADVVIMNQYGDVRRVAINELVIGRNMTSLKCGEVILEIHIPKERGVSVFKKIGSRKTVTISKLSCALYSFSKDGSKHVRIYLGAIGVVPTRAVLLEQLFLESQNPDLNQLSRCAYDEVEKAIPQRSSKYYKRVAIQGLMEDVLKEFQHNAIV</sequence>
<name>A0ABY7QT77_9FIRM</name>
<dbReference type="SUPFAM" id="SSF55447">
    <property type="entry name" value="CO dehydrogenase flavoprotein C-terminal domain-like"/>
    <property type="match status" value="1"/>
</dbReference>
<dbReference type="Gene3D" id="3.30.390.50">
    <property type="entry name" value="CO dehydrogenase flavoprotein, C-terminal domain"/>
    <property type="match status" value="1"/>
</dbReference>
<dbReference type="PANTHER" id="PTHR42659">
    <property type="entry name" value="XANTHINE DEHYDROGENASE SUBUNIT C-RELATED"/>
    <property type="match status" value="1"/>
</dbReference>
<dbReference type="Gene3D" id="3.30.465.10">
    <property type="match status" value="1"/>
</dbReference>
<evidence type="ECO:0000313" key="4">
    <source>
        <dbReference type="EMBL" id="WBW49998.1"/>
    </source>
</evidence>
<dbReference type="Pfam" id="PF00941">
    <property type="entry name" value="FAD_binding_5"/>
    <property type="match status" value="1"/>
</dbReference>
<gene>
    <name evidence="4" type="ORF">O6R05_00065</name>
</gene>
<reference evidence="4 5" key="1">
    <citation type="submission" date="2023-01" db="EMBL/GenBank/DDBJ databases">
        <authorList>
            <person name="Lee S.H."/>
            <person name="Jung H.S."/>
            <person name="Yun J.U."/>
        </authorList>
    </citation>
    <scope>NUCLEOTIDE SEQUENCE [LARGE SCALE GENOMIC DNA]</scope>
    <source>
        <strain evidence="4 5">CBA3646</strain>
    </source>
</reference>
<evidence type="ECO:0000313" key="5">
    <source>
        <dbReference type="Proteomes" id="UP001210339"/>
    </source>
</evidence>
<dbReference type="EMBL" id="CP115667">
    <property type="protein sequence ID" value="WBW49998.1"/>
    <property type="molecule type" value="Genomic_DNA"/>
</dbReference>